<dbReference type="PANTHER" id="PTHR11707:SF28">
    <property type="entry name" value="60 KDA LYSOPHOSPHOLIPASE"/>
    <property type="match status" value="1"/>
</dbReference>
<dbReference type="PIRSF" id="PIRSF001220">
    <property type="entry name" value="L-ASNase_gatD"/>
    <property type="match status" value="1"/>
</dbReference>
<dbReference type="SMART" id="SM00870">
    <property type="entry name" value="Asparaginase"/>
    <property type="match status" value="1"/>
</dbReference>
<dbReference type="SUPFAM" id="SSF53774">
    <property type="entry name" value="Glutaminase/Asparaginase"/>
    <property type="match status" value="1"/>
</dbReference>
<evidence type="ECO:0000259" key="10">
    <source>
        <dbReference type="Pfam" id="PF00710"/>
    </source>
</evidence>
<evidence type="ECO:0000256" key="3">
    <source>
        <dbReference type="ARBA" id="ARBA00012920"/>
    </source>
</evidence>
<dbReference type="GO" id="GO:0004067">
    <property type="term" value="F:asparaginase activity"/>
    <property type="evidence" value="ECO:0007669"/>
    <property type="project" value="UniProtKB-UniRule"/>
</dbReference>
<protein>
    <recommendedName>
        <fullName evidence="3">asparaginase</fullName>
        <ecNumber evidence="3">3.5.1.1</ecNumber>
    </recommendedName>
</protein>
<dbReference type="PROSITE" id="PS00144">
    <property type="entry name" value="ASN_GLN_ASE_1"/>
    <property type="match status" value="1"/>
</dbReference>
<dbReference type="FunFam" id="3.40.50.40:FF:000003">
    <property type="entry name" value="L-asparaginase 2"/>
    <property type="match status" value="1"/>
</dbReference>
<reference evidence="12 13" key="1">
    <citation type="submission" date="2018-10" db="EMBL/GenBank/DDBJ databases">
        <title>Draft genome sequence of Bacillus salarius IM0101, isolated from a hypersaline soil in Inner Mongolia, China.</title>
        <authorList>
            <person name="Yamprayoonswat W."/>
            <person name="Boonvisut S."/>
            <person name="Jumpathong W."/>
            <person name="Sittihan S."/>
            <person name="Ruangsuj P."/>
            <person name="Wanthongcharoen S."/>
            <person name="Thongpramul N."/>
            <person name="Pimmason S."/>
            <person name="Yu B."/>
            <person name="Yasawong M."/>
        </authorList>
    </citation>
    <scope>NUCLEOTIDE SEQUENCE [LARGE SCALE GENOMIC DNA]</scope>
    <source>
        <strain evidence="12 13">IM0101</strain>
    </source>
</reference>
<evidence type="ECO:0000256" key="5">
    <source>
        <dbReference type="ARBA" id="ARBA00049366"/>
    </source>
</evidence>
<dbReference type="Gene3D" id="3.40.50.1170">
    <property type="entry name" value="L-asparaginase, N-terminal domain"/>
    <property type="match status" value="1"/>
</dbReference>
<dbReference type="PRINTS" id="PR00139">
    <property type="entry name" value="ASNGLNASE"/>
</dbReference>
<dbReference type="PIRSF" id="PIRSF500176">
    <property type="entry name" value="L_ASNase"/>
    <property type="match status" value="1"/>
</dbReference>
<dbReference type="GO" id="GO:0006528">
    <property type="term" value="P:asparagine metabolic process"/>
    <property type="evidence" value="ECO:0007669"/>
    <property type="project" value="InterPro"/>
</dbReference>
<feature type="active site" evidence="8">
    <location>
        <position position="12"/>
    </location>
</feature>
<evidence type="ECO:0000256" key="1">
    <source>
        <dbReference type="ARBA" id="ARBA00010518"/>
    </source>
</evidence>
<comment type="subunit">
    <text evidence="2">Homotetramer.</text>
</comment>
<keyword evidence="4" id="KW-0378">Hydrolase</keyword>
<dbReference type="InterPro" id="IPR040919">
    <property type="entry name" value="Asparaginase_C"/>
</dbReference>
<dbReference type="PROSITE" id="PS00917">
    <property type="entry name" value="ASN_GLN_ASE_2"/>
    <property type="match status" value="1"/>
</dbReference>
<feature type="active site" evidence="9">
    <location>
        <position position="88"/>
    </location>
</feature>
<dbReference type="FunFam" id="3.40.50.1170:FF:000001">
    <property type="entry name" value="L-asparaginase 2"/>
    <property type="match status" value="1"/>
</dbReference>
<feature type="active site" description="O-isoaspartyl threonine intermediate" evidence="6">
    <location>
        <position position="12"/>
    </location>
</feature>
<feature type="binding site" evidence="7">
    <location>
        <position position="55"/>
    </location>
    <ligand>
        <name>substrate</name>
    </ligand>
</feature>
<evidence type="ECO:0000259" key="11">
    <source>
        <dbReference type="Pfam" id="PF17763"/>
    </source>
</evidence>
<feature type="domain" description="L-asparaginase N-terminal" evidence="10">
    <location>
        <begin position="3"/>
        <end position="192"/>
    </location>
</feature>
<evidence type="ECO:0000256" key="2">
    <source>
        <dbReference type="ARBA" id="ARBA00011881"/>
    </source>
</evidence>
<dbReference type="InterPro" id="IPR020827">
    <property type="entry name" value="Asparaginase/glutaminase_AS1"/>
</dbReference>
<feature type="domain" description="Asparaginase/glutaminase C-terminal" evidence="11">
    <location>
        <begin position="207"/>
        <end position="322"/>
    </location>
</feature>
<dbReference type="PANTHER" id="PTHR11707">
    <property type="entry name" value="L-ASPARAGINASE"/>
    <property type="match status" value="1"/>
</dbReference>
<evidence type="ECO:0000256" key="6">
    <source>
        <dbReference type="PIRSR" id="PIRSR001220-1"/>
    </source>
</evidence>
<dbReference type="PROSITE" id="PS51732">
    <property type="entry name" value="ASN_GLN_ASE_3"/>
    <property type="match status" value="1"/>
</dbReference>
<dbReference type="OrthoDB" id="9788068at2"/>
<dbReference type="Gene3D" id="3.40.50.40">
    <property type="match status" value="1"/>
</dbReference>
<dbReference type="InterPro" id="IPR027474">
    <property type="entry name" value="L-asparaginase_N"/>
</dbReference>
<feature type="binding site" evidence="7">
    <location>
        <begin position="88"/>
        <end position="89"/>
    </location>
    <ligand>
        <name>substrate</name>
    </ligand>
</feature>
<evidence type="ECO:0000256" key="7">
    <source>
        <dbReference type="PIRSR" id="PIRSR001220-2"/>
    </source>
</evidence>
<dbReference type="AlphaFoldDB" id="A0A3R9Q2B5"/>
<dbReference type="RefSeq" id="WP_125557584.1">
    <property type="nucleotide sequence ID" value="NZ_RBVX01000018.1"/>
</dbReference>
<dbReference type="EC" id="3.5.1.1" evidence="3"/>
<sequence>MKKILILHTGGTISMQENKETGGVTTTRTNPLHEWNQLAFNELDIVSEDVLHLPSPHITPAHMLRLYHHLNLRLEETNADGVVITHGTDTLEETSYAVELLYKSNVPVVFTGAMRSSDELSSDGPRNFITAVRTAASEDARAMGVLVVMNEQIHLAKNVTKSHSSSIEAFQSPDSGPIGSATQREISFYYKPCQREQDFTVSAMDKKVLLIKTYAGMEEGLFQHIISQALDGIVIEALGQGNVPPSLLPSIHSLLKNHIPVVLVTRCFSGSVHDVYSYEGGGKNLKEAGLVFTNGVNGPKARLKLIAALESHFSIEDIRKSFEHH</sequence>
<name>A0A3R9Q2B5_9BACI</name>
<dbReference type="EMBL" id="RBVX01000018">
    <property type="protein sequence ID" value="RSL32092.1"/>
    <property type="molecule type" value="Genomic_DNA"/>
</dbReference>
<dbReference type="InterPro" id="IPR027473">
    <property type="entry name" value="L-asparaginase_C"/>
</dbReference>
<dbReference type="InterPro" id="IPR036152">
    <property type="entry name" value="Asp/glu_Ase-like_sf"/>
</dbReference>
<evidence type="ECO:0000256" key="4">
    <source>
        <dbReference type="ARBA" id="ARBA00022801"/>
    </source>
</evidence>
<evidence type="ECO:0000256" key="8">
    <source>
        <dbReference type="PROSITE-ProRule" id="PRU10099"/>
    </source>
</evidence>
<proteinExistence type="inferred from homology"/>
<dbReference type="InterPro" id="IPR027475">
    <property type="entry name" value="Asparaginase/glutaminase_AS2"/>
</dbReference>
<dbReference type="InterPro" id="IPR006034">
    <property type="entry name" value="Asparaginase/glutaminase-like"/>
</dbReference>
<evidence type="ECO:0000256" key="9">
    <source>
        <dbReference type="PROSITE-ProRule" id="PRU10100"/>
    </source>
</evidence>
<organism evidence="12 13">
    <name type="scientific">Salibacterium salarium</name>
    <dbReference type="NCBI Taxonomy" id="284579"/>
    <lineage>
        <taxon>Bacteria</taxon>
        <taxon>Bacillati</taxon>
        <taxon>Bacillota</taxon>
        <taxon>Bacilli</taxon>
        <taxon>Bacillales</taxon>
        <taxon>Bacillaceae</taxon>
    </lineage>
</organism>
<dbReference type="CDD" id="cd08964">
    <property type="entry name" value="L-asparaginase_II"/>
    <property type="match status" value="1"/>
</dbReference>
<dbReference type="SFLD" id="SFLDS00057">
    <property type="entry name" value="Glutaminase/Asparaginase"/>
    <property type="match status" value="1"/>
</dbReference>
<evidence type="ECO:0000313" key="13">
    <source>
        <dbReference type="Proteomes" id="UP000275076"/>
    </source>
</evidence>
<dbReference type="Proteomes" id="UP000275076">
    <property type="component" value="Unassembled WGS sequence"/>
</dbReference>
<gene>
    <name evidence="12" type="ORF">D7Z54_17960</name>
</gene>
<evidence type="ECO:0000313" key="12">
    <source>
        <dbReference type="EMBL" id="RSL32092.1"/>
    </source>
</evidence>
<dbReference type="Pfam" id="PF00710">
    <property type="entry name" value="Asparaginase"/>
    <property type="match status" value="1"/>
</dbReference>
<keyword evidence="13" id="KW-1185">Reference proteome</keyword>
<dbReference type="InterPro" id="IPR004550">
    <property type="entry name" value="AsnASE_II"/>
</dbReference>
<dbReference type="InterPro" id="IPR037152">
    <property type="entry name" value="L-asparaginase_N_sf"/>
</dbReference>
<dbReference type="Pfam" id="PF17763">
    <property type="entry name" value="Asparaginase_C"/>
    <property type="match status" value="1"/>
</dbReference>
<accession>A0A3R9Q2B5</accession>
<comment type="catalytic activity">
    <reaction evidence="5">
        <text>L-asparagine + H2O = L-aspartate + NH4(+)</text>
        <dbReference type="Rhea" id="RHEA:21016"/>
        <dbReference type="ChEBI" id="CHEBI:15377"/>
        <dbReference type="ChEBI" id="CHEBI:28938"/>
        <dbReference type="ChEBI" id="CHEBI:29991"/>
        <dbReference type="ChEBI" id="CHEBI:58048"/>
        <dbReference type="EC" id="3.5.1.1"/>
    </reaction>
</comment>
<comment type="similarity">
    <text evidence="1">Belongs to the asparaginase 1 family.</text>
</comment>
<comment type="caution">
    <text evidence="12">The sequence shown here is derived from an EMBL/GenBank/DDBJ whole genome shotgun (WGS) entry which is preliminary data.</text>
</comment>